<dbReference type="InterPro" id="IPR039561">
    <property type="entry name" value="Peptidase_M15C"/>
</dbReference>
<feature type="region of interest" description="Disordered" evidence="1">
    <location>
        <begin position="216"/>
        <end position="240"/>
    </location>
</feature>
<evidence type="ECO:0000256" key="1">
    <source>
        <dbReference type="SAM" id="MobiDB-lite"/>
    </source>
</evidence>
<evidence type="ECO:0000259" key="2">
    <source>
        <dbReference type="Pfam" id="PF13539"/>
    </source>
</evidence>
<dbReference type="Proteomes" id="UP001337580">
    <property type="component" value="Chromosome"/>
</dbReference>
<reference evidence="3" key="1">
    <citation type="journal article" date="2023" name="ISME J.">
        <title>Emergence of putative energy parasites within Clostridia revealed by genome analysis of a novel endosymbiotic clade.</title>
        <authorList>
            <person name="Takahashi K."/>
            <person name="Kuwahara H."/>
            <person name="Horikawa Y."/>
            <person name="Izawa K."/>
            <person name="Kato D."/>
            <person name="Inagaki T."/>
            <person name="Yuki M."/>
            <person name="Ohkuma M."/>
            <person name="Hongoh Y."/>
        </authorList>
    </citation>
    <scope>NUCLEOTIDE SEQUENCE</scope>
    <source>
        <strain evidence="3">CfP3-15</strain>
    </source>
</reference>
<protein>
    <submittedName>
        <fullName evidence="3">M15 family metallopeptidase</fullName>
    </submittedName>
</protein>
<dbReference type="Pfam" id="PF13539">
    <property type="entry name" value="Peptidase_M15_4"/>
    <property type="match status" value="1"/>
</dbReference>
<feature type="domain" description="Peptidase M15C" evidence="2">
    <location>
        <begin position="126"/>
        <end position="210"/>
    </location>
</feature>
<organism evidence="3">
    <name type="scientific">Candidatus Improbicoccus pseudotrichonymphae</name>
    <dbReference type="NCBI Taxonomy" id="3033792"/>
    <lineage>
        <taxon>Bacteria</taxon>
        <taxon>Bacillati</taxon>
        <taxon>Bacillota</taxon>
        <taxon>Clostridia</taxon>
        <taxon>Candidatus Improbicoccus</taxon>
    </lineage>
</organism>
<dbReference type="EMBL" id="AP027924">
    <property type="protein sequence ID" value="BED91801.1"/>
    <property type="molecule type" value="Genomic_DNA"/>
</dbReference>
<proteinExistence type="predicted"/>
<gene>
    <name evidence="3" type="ORF">CfP315_0332</name>
</gene>
<dbReference type="KEGG" id="ips:CfP315_0332"/>
<dbReference type="Gene3D" id="3.30.1380.10">
    <property type="match status" value="1"/>
</dbReference>
<dbReference type="SUPFAM" id="SSF55166">
    <property type="entry name" value="Hedgehog/DD-peptidase"/>
    <property type="match status" value="1"/>
</dbReference>
<dbReference type="AlphaFoldDB" id="A0AA48HUU9"/>
<dbReference type="GO" id="GO:0008233">
    <property type="term" value="F:peptidase activity"/>
    <property type="evidence" value="ECO:0007669"/>
    <property type="project" value="InterPro"/>
</dbReference>
<sequence length="240" mass="27952">MKIVSKFKLRNVFLCITALVLMFFLFNITTVNSSFGEGFSCEEVTKEFENKMNQNETFRNNEHIRCSDLKIVKFKRFGYDGETHYGEIVVNAEIAEEVLEILSELYEAKYYIDTISCFEFRNIADTDVLSQHAFGKAIDINDFQNPCFIIDEKTGKVIKTIPANLERYSDRNLGEVGIIKPHDACYDAFKKRDWEWGGEWTHPIDYMHFQKHAWNAPKPEPKYKKTTGGQDSKINEQKPN</sequence>
<dbReference type="InterPro" id="IPR009045">
    <property type="entry name" value="Zn_M74/Hedgehog-like"/>
</dbReference>
<name>A0AA48HUU9_9FIRM</name>
<accession>A0AA48HUU9</accession>
<evidence type="ECO:0000313" key="3">
    <source>
        <dbReference type="EMBL" id="BED91801.1"/>
    </source>
</evidence>